<keyword evidence="11" id="KW-1185">Reference proteome</keyword>
<dbReference type="GO" id="GO:0001671">
    <property type="term" value="F:ATPase activator activity"/>
    <property type="evidence" value="ECO:0007669"/>
    <property type="project" value="InterPro"/>
</dbReference>
<proteinExistence type="inferred from homology"/>
<evidence type="ECO:0000256" key="6">
    <source>
        <dbReference type="ARBA" id="ARBA00023204"/>
    </source>
</evidence>
<keyword evidence="6" id="KW-0234">DNA repair</keyword>
<evidence type="ECO:0000259" key="9">
    <source>
        <dbReference type="Pfam" id="PF18307"/>
    </source>
</evidence>
<keyword evidence="8" id="KW-0472">Membrane</keyword>
<evidence type="ECO:0000256" key="3">
    <source>
        <dbReference type="ARBA" id="ARBA00022763"/>
    </source>
</evidence>
<dbReference type="InterPro" id="IPR004598">
    <property type="entry name" value="TFIIH_p52/Tfb2"/>
</dbReference>
<evidence type="ECO:0000256" key="5">
    <source>
        <dbReference type="ARBA" id="ARBA00023163"/>
    </source>
</evidence>
<dbReference type="GO" id="GO:0003690">
    <property type="term" value="F:double-stranded DNA binding"/>
    <property type="evidence" value="ECO:0007669"/>
    <property type="project" value="TreeGrafter"/>
</dbReference>
<dbReference type="GO" id="GO:0005675">
    <property type="term" value="C:transcription factor TFIIH holo complex"/>
    <property type="evidence" value="ECO:0007669"/>
    <property type="project" value="TreeGrafter"/>
</dbReference>
<name>A0A0D6LTQ6_9BILA</name>
<evidence type="ECO:0000256" key="2">
    <source>
        <dbReference type="ARBA" id="ARBA00007132"/>
    </source>
</evidence>
<evidence type="ECO:0000313" key="11">
    <source>
        <dbReference type="Proteomes" id="UP000054495"/>
    </source>
</evidence>
<sequence>MTYRFNDMSVGILTRESVRRALQVSFSNWFGWICGFINFADYIFLQVGITASQIISFLRANAHKQCLATGGPLNCLPVTVADQIRLWEDERKRLTFTEATLYSAFEGEPEFIGVRDFSLREGILLWADSDKKLVIVSDEGHEKVRAWWKANKASM</sequence>
<reference evidence="10 11" key="1">
    <citation type="submission" date="2013-05" db="EMBL/GenBank/DDBJ databases">
        <title>Draft genome of the parasitic nematode Anyclostoma ceylanicum.</title>
        <authorList>
            <person name="Mitreva M."/>
        </authorList>
    </citation>
    <scope>NUCLEOTIDE SEQUENCE [LARGE SCALE GENOMIC DNA]</scope>
</reference>
<evidence type="ECO:0000256" key="4">
    <source>
        <dbReference type="ARBA" id="ARBA00023015"/>
    </source>
</evidence>
<dbReference type="PANTHER" id="PTHR13152:SF0">
    <property type="entry name" value="GENERAL TRANSCRIPTION FACTOR IIH SUBUNIT 4"/>
    <property type="match status" value="1"/>
</dbReference>
<comment type="subcellular location">
    <subcellularLocation>
        <location evidence="1">Nucleus</location>
    </subcellularLocation>
</comment>
<dbReference type="AlphaFoldDB" id="A0A0D6LTQ6"/>
<gene>
    <name evidence="10" type="ORF">ANCCEY_06339</name>
</gene>
<dbReference type="GO" id="GO:0000439">
    <property type="term" value="C:transcription factor TFIIH core complex"/>
    <property type="evidence" value="ECO:0007669"/>
    <property type="project" value="InterPro"/>
</dbReference>
<keyword evidence="7" id="KW-0539">Nucleus</keyword>
<feature type="transmembrane region" description="Helical" evidence="8">
    <location>
        <begin position="29"/>
        <end position="49"/>
    </location>
</feature>
<keyword evidence="8" id="KW-0812">Transmembrane</keyword>
<protein>
    <recommendedName>
        <fullName evidence="9">Transcription factor Tfb2 C-terminal domain-containing protein</fullName>
    </recommendedName>
</protein>
<keyword evidence="3" id="KW-0227">DNA damage</keyword>
<organism evidence="10 11">
    <name type="scientific">Ancylostoma ceylanicum</name>
    <dbReference type="NCBI Taxonomy" id="53326"/>
    <lineage>
        <taxon>Eukaryota</taxon>
        <taxon>Metazoa</taxon>
        <taxon>Ecdysozoa</taxon>
        <taxon>Nematoda</taxon>
        <taxon>Chromadorea</taxon>
        <taxon>Rhabditida</taxon>
        <taxon>Rhabditina</taxon>
        <taxon>Rhabditomorpha</taxon>
        <taxon>Strongyloidea</taxon>
        <taxon>Ancylostomatidae</taxon>
        <taxon>Ancylostomatinae</taxon>
        <taxon>Ancylostoma</taxon>
    </lineage>
</organism>
<dbReference type="Proteomes" id="UP000054495">
    <property type="component" value="Unassembled WGS sequence"/>
</dbReference>
<dbReference type="EMBL" id="KE124937">
    <property type="protein sequence ID" value="EPB74573.1"/>
    <property type="molecule type" value="Genomic_DNA"/>
</dbReference>
<keyword evidence="8" id="KW-1133">Transmembrane helix</keyword>
<dbReference type="InterPro" id="IPR040662">
    <property type="entry name" value="Tfb2_C"/>
</dbReference>
<feature type="domain" description="Transcription factor Tfb2 C-terminal" evidence="9">
    <location>
        <begin position="82"/>
        <end position="149"/>
    </location>
</feature>
<evidence type="ECO:0000256" key="7">
    <source>
        <dbReference type="ARBA" id="ARBA00023242"/>
    </source>
</evidence>
<dbReference type="Pfam" id="PF18307">
    <property type="entry name" value="Tfb2_C"/>
    <property type="match status" value="1"/>
</dbReference>
<evidence type="ECO:0000256" key="8">
    <source>
        <dbReference type="SAM" id="Phobius"/>
    </source>
</evidence>
<dbReference type="PANTHER" id="PTHR13152">
    <property type="entry name" value="TFIIH, POLYPEPTIDE 4"/>
    <property type="match status" value="1"/>
</dbReference>
<accession>A0A0D6LTQ6</accession>
<evidence type="ECO:0000256" key="1">
    <source>
        <dbReference type="ARBA" id="ARBA00004123"/>
    </source>
</evidence>
<keyword evidence="5" id="KW-0804">Transcription</keyword>
<evidence type="ECO:0000313" key="10">
    <source>
        <dbReference type="EMBL" id="EPB74573.1"/>
    </source>
</evidence>
<dbReference type="GO" id="GO:0006289">
    <property type="term" value="P:nucleotide-excision repair"/>
    <property type="evidence" value="ECO:0007669"/>
    <property type="project" value="InterPro"/>
</dbReference>
<keyword evidence="4" id="KW-0805">Transcription regulation</keyword>
<dbReference type="Gene3D" id="3.30.70.2610">
    <property type="match status" value="1"/>
</dbReference>
<comment type="similarity">
    <text evidence="2">Belongs to the TFB2 family.</text>
</comment>